<accession>A0A7G6T695</accession>
<dbReference type="RefSeq" id="WP_183465665.1">
    <property type="nucleotide sequence ID" value="NZ_CP050299.1"/>
</dbReference>
<dbReference type="AlphaFoldDB" id="A0A7G6T695"/>
<geneLocation type="plasmid" evidence="1 2">
    <name>p_1</name>
</geneLocation>
<gene>
    <name evidence="1" type="ORF">HB778_40390</name>
</gene>
<organism evidence="1 2">
    <name type="scientific">Mesorhizobium huakuii</name>
    <dbReference type="NCBI Taxonomy" id="28104"/>
    <lineage>
        <taxon>Bacteria</taxon>
        <taxon>Pseudomonadati</taxon>
        <taxon>Pseudomonadota</taxon>
        <taxon>Alphaproteobacteria</taxon>
        <taxon>Hyphomicrobiales</taxon>
        <taxon>Phyllobacteriaceae</taxon>
        <taxon>Mesorhizobium</taxon>
    </lineage>
</organism>
<keyword evidence="1" id="KW-0614">Plasmid</keyword>
<sequence length="45" mass="4835">MTNALSTVLVVGDEVYSSKAIQRVLSDEFQVIAARNDLGLSPRGL</sequence>
<evidence type="ECO:0000313" key="1">
    <source>
        <dbReference type="EMBL" id="QND62277.1"/>
    </source>
</evidence>
<reference evidence="2" key="1">
    <citation type="journal article" date="2020" name="Mol. Plant Microbe">
        <title>Rhizobial microsymbionts of the narrowly endemic Oxytropis species growing in Kamchatka are characterized by significant genetic diversity and possess a set of genes that are associated with T3SS and T6SS secretion systems and can affect the development of symbiosis.</title>
        <authorList>
            <person name="Safronova V."/>
            <person name="Guro P."/>
            <person name="Sazanova A."/>
            <person name="Kuznetsova I."/>
            <person name="Belimov A."/>
            <person name="Yakubov V."/>
            <person name="Chirak E."/>
            <person name="Afonin A."/>
            <person name="Gogolev Y."/>
            <person name="Andronov E."/>
            <person name="Tikhonovich I."/>
        </authorList>
    </citation>
    <scope>NUCLEOTIDE SEQUENCE [LARGE SCALE GENOMIC DNA]</scope>
    <source>
        <strain evidence="2">583</strain>
        <plasmid evidence="2">p_1</plasmid>
    </source>
</reference>
<protein>
    <submittedName>
        <fullName evidence="1">Uncharacterized protein</fullName>
    </submittedName>
</protein>
<evidence type="ECO:0000313" key="2">
    <source>
        <dbReference type="Proteomes" id="UP000515465"/>
    </source>
</evidence>
<dbReference type="EMBL" id="CP050299">
    <property type="protein sequence ID" value="QND62277.1"/>
    <property type="molecule type" value="Genomic_DNA"/>
</dbReference>
<name>A0A7G6T695_9HYPH</name>
<dbReference type="Proteomes" id="UP000515465">
    <property type="component" value="Plasmid p_1"/>
</dbReference>
<proteinExistence type="predicted"/>